<dbReference type="PANTHER" id="PTHR46896">
    <property type="entry name" value="SENTRIN-SPECIFIC PROTEASE"/>
    <property type="match status" value="1"/>
</dbReference>
<organism evidence="8 9">
    <name type="scientific">Malassezia sympodialis (strain ATCC 42132)</name>
    <name type="common">Atopic eczema-associated yeast</name>
    <dbReference type="NCBI Taxonomy" id="1230383"/>
    <lineage>
        <taxon>Eukaryota</taxon>
        <taxon>Fungi</taxon>
        <taxon>Dikarya</taxon>
        <taxon>Basidiomycota</taxon>
        <taxon>Ustilaginomycotina</taxon>
        <taxon>Malasseziomycetes</taxon>
        <taxon>Malasseziales</taxon>
        <taxon>Malasseziaceae</taxon>
        <taxon>Malassezia</taxon>
    </lineage>
</organism>
<dbReference type="InterPro" id="IPR003653">
    <property type="entry name" value="Peptidase_C48_C"/>
</dbReference>
<evidence type="ECO:0000256" key="5">
    <source>
        <dbReference type="ARBA" id="ARBA00022801"/>
    </source>
</evidence>
<dbReference type="VEuPathDB" id="FungiDB:MSYG_1514"/>
<protein>
    <submittedName>
        <fullName evidence="8">Similar to S.cerevisiae protein ULP2 (Peptidase that deconjugates Smt3/SUMO-1 peptides from proteins)</fullName>
    </submittedName>
</protein>
<keyword evidence="3" id="KW-0645">Protease</keyword>
<feature type="compositionally biased region" description="Polar residues" evidence="6">
    <location>
        <begin position="1"/>
        <end position="25"/>
    </location>
</feature>
<gene>
    <name evidence="8" type="ORF">MSYG_1514</name>
</gene>
<keyword evidence="4" id="KW-0833">Ubl conjugation pathway</keyword>
<feature type="region of interest" description="Disordered" evidence="6">
    <location>
        <begin position="1"/>
        <end position="42"/>
    </location>
</feature>
<reference evidence="9" key="1">
    <citation type="journal article" date="2017" name="Nucleic Acids Res.">
        <title>Proteogenomics produces comprehensive and highly accurate protein-coding gene annotation in a complete genome assembly of Malassezia sympodialis.</title>
        <authorList>
            <person name="Zhu Y."/>
            <person name="Engstroem P.G."/>
            <person name="Tellgren-Roth C."/>
            <person name="Baudo C.D."/>
            <person name="Kennell J.C."/>
            <person name="Sun S."/>
            <person name="Billmyre R.B."/>
            <person name="Schroeder M.S."/>
            <person name="Andersson A."/>
            <person name="Holm T."/>
            <person name="Sigurgeirsson B."/>
            <person name="Wu G."/>
            <person name="Sankaranarayanan S.R."/>
            <person name="Siddharthan R."/>
            <person name="Sanyal K."/>
            <person name="Lundeberg J."/>
            <person name="Nystedt B."/>
            <person name="Boekhout T."/>
            <person name="Dawson T.L. Jr."/>
            <person name="Heitman J."/>
            <person name="Scheynius A."/>
            <person name="Lehtioe J."/>
        </authorList>
    </citation>
    <scope>NUCLEOTIDE SEQUENCE [LARGE SCALE GENOMIC DNA]</scope>
    <source>
        <strain evidence="9">ATCC 42132</strain>
    </source>
</reference>
<dbReference type="EMBL" id="LT671822">
    <property type="protein sequence ID" value="SHO77173.1"/>
    <property type="molecule type" value="Genomic_DNA"/>
</dbReference>
<evidence type="ECO:0000313" key="9">
    <source>
        <dbReference type="Proteomes" id="UP000186303"/>
    </source>
</evidence>
<accession>A0A1M8A3Y6</accession>
<dbReference type="InterPro" id="IPR051947">
    <property type="entry name" value="Sentrin-specific_protease"/>
</dbReference>
<evidence type="ECO:0000259" key="7">
    <source>
        <dbReference type="PROSITE" id="PS50600"/>
    </source>
</evidence>
<dbReference type="GO" id="GO:0005634">
    <property type="term" value="C:nucleus"/>
    <property type="evidence" value="ECO:0007669"/>
    <property type="project" value="TreeGrafter"/>
</dbReference>
<comment type="similarity">
    <text evidence="1">Belongs to the peptidase C48 family.</text>
</comment>
<evidence type="ECO:0000256" key="3">
    <source>
        <dbReference type="ARBA" id="ARBA00022670"/>
    </source>
</evidence>
<dbReference type="OrthoDB" id="442460at2759"/>
<dbReference type="SUPFAM" id="SSF54001">
    <property type="entry name" value="Cysteine proteinases"/>
    <property type="match status" value="1"/>
</dbReference>
<dbReference type="PANTHER" id="PTHR46896:SF3">
    <property type="entry name" value="FI06413P-RELATED"/>
    <property type="match status" value="1"/>
</dbReference>
<dbReference type="GO" id="GO:0016926">
    <property type="term" value="P:protein desumoylation"/>
    <property type="evidence" value="ECO:0007669"/>
    <property type="project" value="TreeGrafter"/>
</dbReference>
<dbReference type="Pfam" id="PF02902">
    <property type="entry name" value="Peptidase_C48"/>
    <property type="match status" value="1"/>
</dbReference>
<evidence type="ECO:0000313" key="8">
    <source>
        <dbReference type="EMBL" id="SHO77173.1"/>
    </source>
</evidence>
<evidence type="ECO:0000256" key="1">
    <source>
        <dbReference type="ARBA" id="ARBA00005234"/>
    </source>
</evidence>
<evidence type="ECO:0000256" key="2">
    <source>
        <dbReference type="ARBA" id="ARBA00022553"/>
    </source>
</evidence>
<dbReference type="GO" id="GO:0070139">
    <property type="term" value="F:SUMO-specific endopeptidase activity"/>
    <property type="evidence" value="ECO:0007669"/>
    <property type="project" value="TreeGrafter"/>
</dbReference>
<evidence type="ECO:0000256" key="4">
    <source>
        <dbReference type="ARBA" id="ARBA00022786"/>
    </source>
</evidence>
<dbReference type="AlphaFoldDB" id="A0A1M8A3Y6"/>
<dbReference type="Proteomes" id="UP000186303">
    <property type="component" value="Chromosome 2"/>
</dbReference>
<feature type="compositionally biased region" description="Polar residues" evidence="6">
    <location>
        <begin position="463"/>
        <end position="473"/>
    </location>
</feature>
<feature type="compositionally biased region" description="Low complexity" evidence="6">
    <location>
        <begin position="29"/>
        <end position="42"/>
    </location>
</feature>
<dbReference type="GO" id="GO:0005737">
    <property type="term" value="C:cytoplasm"/>
    <property type="evidence" value="ECO:0007669"/>
    <property type="project" value="TreeGrafter"/>
</dbReference>
<dbReference type="GO" id="GO:0006508">
    <property type="term" value="P:proteolysis"/>
    <property type="evidence" value="ECO:0007669"/>
    <property type="project" value="UniProtKB-KW"/>
</dbReference>
<name>A0A1M8A3Y6_MALS4</name>
<proteinExistence type="inferred from homology"/>
<feature type="domain" description="Ubiquitin-like protease family profile" evidence="7">
    <location>
        <begin position="334"/>
        <end position="583"/>
    </location>
</feature>
<feature type="compositionally biased region" description="Polar residues" evidence="6">
    <location>
        <begin position="491"/>
        <end position="501"/>
    </location>
</feature>
<feature type="region of interest" description="Disordered" evidence="6">
    <location>
        <begin position="448"/>
        <end position="501"/>
    </location>
</feature>
<dbReference type="STRING" id="1230383.A0A1M8A3Y6"/>
<feature type="compositionally biased region" description="Polar residues" evidence="6">
    <location>
        <begin position="284"/>
        <end position="298"/>
    </location>
</feature>
<keyword evidence="5" id="KW-0378">Hydrolase</keyword>
<dbReference type="PROSITE" id="PS50600">
    <property type="entry name" value="ULP_PROTEASE"/>
    <property type="match status" value="1"/>
</dbReference>
<keyword evidence="9" id="KW-1185">Reference proteome</keyword>
<keyword evidence="2" id="KW-0597">Phosphoprotein</keyword>
<feature type="region of interest" description="Disordered" evidence="6">
    <location>
        <begin position="278"/>
        <end position="308"/>
    </location>
</feature>
<evidence type="ECO:0000256" key="6">
    <source>
        <dbReference type="SAM" id="MobiDB-lite"/>
    </source>
</evidence>
<dbReference type="InterPro" id="IPR038765">
    <property type="entry name" value="Papain-like_cys_pep_sf"/>
</dbReference>
<dbReference type="Gene3D" id="3.40.395.10">
    <property type="entry name" value="Adenoviral Proteinase, Chain A"/>
    <property type="match status" value="1"/>
</dbReference>
<sequence length="641" mass="73091">MERQYLSSNRRATKVKQSLSPSSNKPVLPSRSPSTSSPYRTPIAATTFYGSMPDGPTKKHKGATSLKVSESLENISADDSHDEIDFLSRPKNLHERMRPKTGSVTTTHPVPYQPMAVSMKIFAVMVNEDYCYKKEDFELVSFPSHMLLLLQGVERSKVAWRDVQGCKVGTKKYVMLALDVARESSSGRSVAAFCAAQLEKVHLFLFLESNEAWSMCQQHLRSAVQVQEMTDDEGLILWRLLESKFPDSMAQTQSSFPKRIDPTKKPTPIMVGERRRLQQEKANENVSNSQEGDTTSVESTRHYTRARTRSEAKSLTACDTEPILRYPSSGPFAVTLLQTDLDRLRENEYLNDTLIEFGLRFLQEQIKARNPTLAQQIYVFNTFFYQKLTEYRDRSKSYEQVRKWTNRVNIFEKRYIVVPIHENMHWYLAIVVNPHMILKKGNPISSLSSGFHRRRSARRPSGGTETQPSSDSESLGMKDHPIVTSADDQGESTSPLPNMATQDSDVEYESTFVFVLDSLGLHHGPVKTALRDYLRLEARAKGAVPADTDLKTLGDPIHVDARVPEQPNYCDCGIYLLHFFDRFFSDPNQFSRIILAPRRGFKNAPEVSEAWQQDTIGKKRNWWRDQVLALSMEWTPHQSES</sequence>